<evidence type="ECO:0000313" key="2">
    <source>
        <dbReference type="Proteomes" id="UP000183461"/>
    </source>
</evidence>
<dbReference type="Gene3D" id="2.40.260.10">
    <property type="entry name" value="Sortase"/>
    <property type="match status" value="1"/>
</dbReference>
<dbReference type="InterPro" id="IPR009835">
    <property type="entry name" value="SrtB"/>
</dbReference>
<reference evidence="1 2" key="1">
    <citation type="submission" date="2016-11" db="EMBL/GenBank/DDBJ databases">
        <authorList>
            <person name="Jaros S."/>
            <person name="Januszkiewicz K."/>
            <person name="Wedrychowicz H."/>
        </authorList>
    </citation>
    <scope>NUCLEOTIDE SEQUENCE [LARGE SCALE GENOMIC DNA]</scope>
    <source>
        <strain evidence="1 2">YL228</strain>
    </source>
</reference>
<dbReference type="Proteomes" id="UP000183461">
    <property type="component" value="Unassembled WGS sequence"/>
</dbReference>
<dbReference type="EMBL" id="FPIP01000007">
    <property type="protein sequence ID" value="SFW43076.1"/>
    <property type="molecule type" value="Genomic_DNA"/>
</dbReference>
<dbReference type="InterPro" id="IPR023365">
    <property type="entry name" value="Sortase_dom-sf"/>
</dbReference>
<gene>
    <name evidence="1" type="ORF">SAMN02910280_2517</name>
</gene>
<organism evidence="1 2">
    <name type="scientific">Ruminococcus flavefaciens</name>
    <dbReference type="NCBI Taxonomy" id="1265"/>
    <lineage>
        <taxon>Bacteria</taxon>
        <taxon>Bacillati</taxon>
        <taxon>Bacillota</taxon>
        <taxon>Clostridia</taxon>
        <taxon>Eubacteriales</taxon>
        <taxon>Oscillospiraceae</taxon>
        <taxon>Ruminococcus</taxon>
    </lineage>
</organism>
<accession>A0A1K1P673</accession>
<dbReference type="RefSeq" id="WP_072300747.1">
    <property type="nucleotide sequence ID" value="NZ_FPIP01000007.1"/>
</dbReference>
<dbReference type="CDD" id="cd05826">
    <property type="entry name" value="Sortase_B"/>
    <property type="match status" value="1"/>
</dbReference>
<evidence type="ECO:0000313" key="1">
    <source>
        <dbReference type="EMBL" id="SFW43076.1"/>
    </source>
</evidence>
<dbReference type="SUPFAM" id="SSF63817">
    <property type="entry name" value="Sortase"/>
    <property type="match status" value="1"/>
</dbReference>
<protein>
    <submittedName>
        <fullName evidence="1">Sortase B</fullName>
    </submittedName>
</protein>
<proteinExistence type="predicted"/>
<dbReference type="AlphaFoldDB" id="A0A1K1P673"/>
<sequence length="317" mass="35957">MNKPVKIISACAACAAAVGLGIYAVVISKDKKAVPIYSDVVETTAPTEATTMALPDDLADKYGYVPSQLGMTDRAKSLMHVNKDVVGWIKVDGLQIDYPIVMDPGDISSDIAFYGGKDYDSNSFYLDNDLYRQYDERGSLFLDYRDTFGAVESEQSENQVIYGHAWWNGEMLGCTREYRLNPDFYWKNPFIHVSSNYKDYDYVIFAVLVTSGTYDATDFRYWTMEDLSSEEDFNFYIDKCKSRWLYDTGVDVKYGDKLITLSTCYSDVDNSRFLVVGRRLRDGEVAGDTNSIKRTESWLQAQKAKEAEKAAEEQAQQ</sequence>
<name>A0A1K1P673_RUMFL</name>